<dbReference type="Proteomes" id="UP000315017">
    <property type="component" value="Chromosome"/>
</dbReference>
<proteinExistence type="predicted"/>
<name>A0A517YAP7_9BACT</name>
<reference evidence="1 2" key="1">
    <citation type="submission" date="2019-02" db="EMBL/GenBank/DDBJ databases">
        <title>Deep-cultivation of Planctomycetes and their phenomic and genomic characterization uncovers novel biology.</title>
        <authorList>
            <person name="Wiegand S."/>
            <person name="Jogler M."/>
            <person name="Boedeker C."/>
            <person name="Pinto D."/>
            <person name="Vollmers J."/>
            <person name="Rivas-Marin E."/>
            <person name="Kohn T."/>
            <person name="Peeters S.H."/>
            <person name="Heuer A."/>
            <person name="Rast P."/>
            <person name="Oberbeckmann S."/>
            <person name="Bunk B."/>
            <person name="Jeske O."/>
            <person name="Meyerdierks A."/>
            <person name="Storesund J.E."/>
            <person name="Kallscheuer N."/>
            <person name="Luecker S."/>
            <person name="Lage O.M."/>
            <person name="Pohl T."/>
            <person name="Merkel B.J."/>
            <person name="Hornburger P."/>
            <person name="Mueller R.-W."/>
            <person name="Bruemmer F."/>
            <person name="Labrenz M."/>
            <person name="Spormann A.M."/>
            <person name="Op den Camp H."/>
            <person name="Overmann J."/>
            <person name="Amann R."/>
            <person name="Jetten M.S.M."/>
            <person name="Mascher T."/>
            <person name="Medema M.H."/>
            <person name="Devos D.P."/>
            <person name="Kaster A.-K."/>
            <person name="Ovreas L."/>
            <person name="Rohde M."/>
            <person name="Galperin M.Y."/>
            <person name="Jogler C."/>
        </authorList>
    </citation>
    <scope>NUCLEOTIDE SEQUENCE [LARGE SCALE GENOMIC DNA]</scope>
    <source>
        <strain evidence="1 2">ETA_A8</strain>
    </source>
</reference>
<dbReference type="KEGG" id="aagg:ETAA8_23940"/>
<sequence length="132" mass="13873">MLALLTASCSSEASRRPIFGNITSSRAVLAVTFQPTAETSGPAVTTDVTNNSYRFTTENGPVPGTYEVVFLLDTPSTGFAPLLLKHLPQAVDKVPQLTTRTLNPAPAPPTIAVEVPASGSLQLDLIVPETQP</sequence>
<evidence type="ECO:0008006" key="3">
    <source>
        <dbReference type="Google" id="ProtNLM"/>
    </source>
</evidence>
<keyword evidence="2" id="KW-1185">Reference proteome</keyword>
<evidence type="ECO:0000313" key="1">
    <source>
        <dbReference type="EMBL" id="QDU27307.1"/>
    </source>
</evidence>
<protein>
    <recommendedName>
        <fullName evidence="3">Carboxypeptidase regulatory-like domain-containing protein</fullName>
    </recommendedName>
</protein>
<gene>
    <name evidence="1" type="ORF">ETAA8_23940</name>
</gene>
<dbReference type="AlphaFoldDB" id="A0A517YAP7"/>
<organism evidence="1 2">
    <name type="scientific">Anatilimnocola aggregata</name>
    <dbReference type="NCBI Taxonomy" id="2528021"/>
    <lineage>
        <taxon>Bacteria</taxon>
        <taxon>Pseudomonadati</taxon>
        <taxon>Planctomycetota</taxon>
        <taxon>Planctomycetia</taxon>
        <taxon>Pirellulales</taxon>
        <taxon>Pirellulaceae</taxon>
        <taxon>Anatilimnocola</taxon>
    </lineage>
</organism>
<evidence type="ECO:0000313" key="2">
    <source>
        <dbReference type="Proteomes" id="UP000315017"/>
    </source>
</evidence>
<dbReference type="EMBL" id="CP036274">
    <property type="protein sequence ID" value="QDU27307.1"/>
    <property type="molecule type" value="Genomic_DNA"/>
</dbReference>
<accession>A0A517YAP7</accession>